<feature type="compositionally biased region" description="Low complexity" evidence="1">
    <location>
        <begin position="37"/>
        <end position="58"/>
    </location>
</feature>
<evidence type="ECO:0000256" key="1">
    <source>
        <dbReference type="SAM" id="MobiDB-lite"/>
    </source>
</evidence>
<accession>A0A0A9XYW3</accession>
<dbReference type="GO" id="GO:0030286">
    <property type="term" value="C:dynein complex"/>
    <property type="evidence" value="ECO:0007669"/>
    <property type="project" value="InterPro"/>
</dbReference>
<feature type="region of interest" description="Disordered" evidence="1">
    <location>
        <begin position="37"/>
        <end position="61"/>
    </location>
</feature>
<dbReference type="Gene3D" id="1.20.1270.280">
    <property type="match status" value="1"/>
</dbReference>
<dbReference type="GO" id="GO:0007018">
    <property type="term" value="P:microtubule-based movement"/>
    <property type="evidence" value="ECO:0007669"/>
    <property type="project" value="InterPro"/>
</dbReference>
<proteinExistence type="predicted"/>
<dbReference type="GO" id="GO:0045505">
    <property type="term" value="F:dynein intermediate chain binding"/>
    <property type="evidence" value="ECO:0007669"/>
    <property type="project" value="InterPro"/>
</dbReference>
<sequence>MPSQQPPSVFGLHENANITKDDRDARLLLNATLLTQPRQSSSFISSSTSSHSTSVQQSINTDPKCVVKSTATHVLQRLPSLYNIEAIAQKYPIVYTESMNTVLLQEAIRYNRLLARVLDTLTRVRDAIDGKVVMSA</sequence>
<dbReference type="InterPro" id="IPR026983">
    <property type="entry name" value="DHC"/>
</dbReference>
<organism evidence="3">
    <name type="scientific">Lygus hesperus</name>
    <name type="common">Western plant bug</name>
    <dbReference type="NCBI Taxonomy" id="30085"/>
    <lineage>
        <taxon>Eukaryota</taxon>
        <taxon>Metazoa</taxon>
        <taxon>Ecdysozoa</taxon>
        <taxon>Arthropoda</taxon>
        <taxon>Hexapoda</taxon>
        <taxon>Insecta</taxon>
        <taxon>Pterygota</taxon>
        <taxon>Neoptera</taxon>
        <taxon>Paraneoptera</taxon>
        <taxon>Hemiptera</taxon>
        <taxon>Heteroptera</taxon>
        <taxon>Panheteroptera</taxon>
        <taxon>Cimicomorpha</taxon>
        <taxon>Miridae</taxon>
        <taxon>Mirini</taxon>
        <taxon>Lygus</taxon>
    </lineage>
</organism>
<reference evidence="3" key="2">
    <citation type="submission" date="2014-07" db="EMBL/GenBank/DDBJ databases">
        <authorList>
            <person name="Hull J."/>
        </authorList>
    </citation>
    <scope>NUCLEOTIDE SEQUENCE</scope>
</reference>
<reference evidence="3" key="1">
    <citation type="journal article" date="2014" name="PLoS ONE">
        <title>Transcriptome-Based Identification of ABC Transporters in the Western Tarnished Plant Bug Lygus hesperus.</title>
        <authorList>
            <person name="Hull J.J."/>
            <person name="Chaney K."/>
            <person name="Geib S.M."/>
            <person name="Fabrick J.A."/>
            <person name="Brent C.S."/>
            <person name="Walsh D."/>
            <person name="Lavine L.C."/>
        </authorList>
    </citation>
    <scope>NUCLEOTIDE SEQUENCE</scope>
</reference>
<dbReference type="GO" id="GO:0051959">
    <property type="term" value="F:dynein light intermediate chain binding"/>
    <property type="evidence" value="ECO:0007669"/>
    <property type="project" value="InterPro"/>
</dbReference>
<evidence type="ECO:0000313" key="3">
    <source>
        <dbReference type="EMBL" id="JAG24561.1"/>
    </source>
</evidence>
<dbReference type="PANTHER" id="PTHR22878">
    <property type="entry name" value="DYNEIN HEAVY CHAIN 6, AXONEMAL-LIKE-RELATED"/>
    <property type="match status" value="1"/>
</dbReference>
<dbReference type="AlphaFoldDB" id="A0A0A9XYW3"/>
<protein>
    <submittedName>
        <fullName evidence="3">Dynein heavy chain 3, axonemal</fullName>
    </submittedName>
</protein>
<dbReference type="EMBL" id="GBHO01019043">
    <property type="protein sequence ID" value="JAG24561.1"/>
    <property type="molecule type" value="Transcribed_RNA"/>
</dbReference>
<dbReference type="Pfam" id="PF18199">
    <property type="entry name" value="Dynein_C"/>
    <property type="match status" value="1"/>
</dbReference>
<gene>
    <name evidence="3" type="primary">Dnah3_2</name>
    <name evidence="3" type="ORF">CM83_24998</name>
</gene>
<name>A0A0A9XYW3_LYGHE</name>
<dbReference type="InterPro" id="IPR041228">
    <property type="entry name" value="Dynein_C"/>
</dbReference>
<feature type="domain" description="Dynein heavy chain C-terminal" evidence="2">
    <location>
        <begin position="24"/>
        <end position="136"/>
    </location>
</feature>
<evidence type="ECO:0000259" key="2">
    <source>
        <dbReference type="Pfam" id="PF18199"/>
    </source>
</evidence>
<dbReference type="PANTHER" id="PTHR22878:SF68">
    <property type="entry name" value="DYNEIN HEAVY CHAIN 6, AXONEMAL-LIKE"/>
    <property type="match status" value="1"/>
</dbReference>